<reference evidence="2 3" key="1">
    <citation type="journal article" date="2016" name="Genome Biol. Evol.">
        <title>Divergent and convergent evolution of fungal pathogenicity.</title>
        <authorList>
            <person name="Shang Y."/>
            <person name="Xiao G."/>
            <person name="Zheng P."/>
            <person name="Cen K."/>
            <person name="Zhan S."/>
            <person name="Wang C."/>
        </authorList>
    </citation>
    <scope>NUCLEOTIDE SEQUENCE [LARGE SCALE GENOMIC DNA]</scope>
    <source>
        <strain evidence="2 3">RCEF 2490</strain>
    </source>
</reference>
<evidence type="ECO:0000256" key="1">
    <source>
        <dbReference type="SAM" id="MobiDB-lite"/>
    </source>
</evidence>
<dbReference type="EMBL" id="AZGY01000037">
    <property type="protein sequence ID" value="KZZ87461.1"/>
    <property type="molecule type" value="Genomic_DNA"/>
</dbReference>
<proteinExistence type="predicted"/>
<organism evidence="2 3">
    <name type="scientific">Moelleriella libera RCEF 2490</name>
    <dbReference type="NCBI Taxonomy" id="1081109"/>
    <lineage>
        <taxon>Eukaryota</taxon>
        <taxon>Fungi</taxon>
        <taxon>Dikarya</taxon>
        <taxon>Ascomycota</taxon>
        <taxon>Pezizomycotina</taxon>
        <taxon>Sordariomycetes</taxon>
        <taxon>Hypocreomycetidae</taxon>
        <taxon>Hypocreales</taxon>
        <taxon>Clavicipitaceae</taxon>
        <taxon>Moelleriella</taxon>
    </lineage>
</organism>
<gene>
    <name evidence="2" type="ORF">AAL_08372</name>
</gene>
<feature type="compositionally biased region" description="Polar residues" evidence="1">
    <location>
        <begin position="59"/>
        <end position="90"/>
    </location>
</feature>
<sequence length="156" mass="16739">MSGSNYKGTGRTVGSRAITQENPVEDMSGQVQHSGSRRTIREGHSIDMTLQDRGRHQNPGISAETTIGQDRPSSSHIGRNQSSGLRIKQTGSIYRGDIEMTESTITQGNSIEGVAFGDIEQEGSDYASKARGSKNTLSQGESLNGVRTAPKLKMAE</sequence>
<feature type="compositionally biased region" description="Polar residues" evidence="1">
    <location>
        <begin position="133"/>
        <end position="142"/>
    </location>
</feature>
<name>A0A167VFL8_9HYPO</name>
<feature type="compositionally biased region" description="Basic and acidic residues" evidence="1">
    <location>
        <begin position="39"/>
        <end position="55"/>
    </location>
</feature>
<dbReference type="AlphaFoldDB" id="A0A167VFL8"/>
<keyword evidence="3" id="KW-1185">Reference proteome</keyword>
<dbReference type="Proteomes" id="UP000078544">
    <property type="component" value="Unassembled WGS sequence"/>
</dbReference>
<evidence type="ECO:0000313" key="2">
    <source>
        <dbReference type="EMBL" id="KZZ87461.1"/>
    </source>
</evidence>
<comment type="caution">
    <text evidence="2">The sequence shown here is derived from an EMBL/GenBank/DDBJ whole genome shotgun (WGS) entry which is preliminary data.</text>
</comment>
<feature type="region of interest" description="Disordered" evidence="1">
    <location>
        <begin position="1"/>
        <end position="90"/>
    </location>
</feature>
<evidence type="ECO:0000313" key="3">
    <source>
        <dbReference type="Proteomes" id="UP000078544"/>
    </source>
</evidence>
<accession>A0A167VFL8</accession>
<feature type="region of interest" description="Disordered" evidence="1">
    <location>
        <begin position="125"/>
        <end position="156"/>
    </location>
</feature>
<protein>
    <submittedName>
        <fullName evidence="2">Uncharacterized protein</fullName>
    </submittedName>
</protein>